<feature type="transmembrane region" description="Helical" evidence="1">
    <location>
        <begin position="90"/>
        <end position="107"/>
    </location>
</feature>
<organism evidence="2 3">
    <name type="scientific">Niastella yeongjuensis</name>
    <dbReference type="NCBI Taxonomy" id="354355"/>
    <lineage>
        <taxon>Bacteria</taxon>
        <taxon>Pseudomonadati</taxon>
        <taxon>Bacteroidota</taxon>
        <taxon>Chitinophagia</taxon>
        <taxon>Chitinophagales</taxon>
        <taxon>Chitinophagaceae</taxon>
        <taxon>Niastella</taxon>
    </lineage>
</organism>
<feature type="transmembrane region" description="Helical" evidence="1">
    <location>
        <begin position="182"/>
        <end position="208"/>
    </location>
</feature>
<evidence type="ECO:0000256" key="1">
    <source>
        <dbReference type="SAM" id="Phobius"/>
    </source>
</evidence>
<feature type="transmembrane region" description="Helical" evidence="1">
    <location>
        <begin position="30"/>
        <end position="49"/>
    </location>
</feature>
<reference evidence="3" key="1">
    <citation type="submission" date="2016-04" db="EMBL/GenBank/DDBJ databases">
        <authorList>
            <person name="Chen L."/>
            <person name="Zhuang W."/>
            <person name="Wang G."/>
        </authorList>
    </citation>
    <scope>NUCLEOTIDE SEQUENCE [LARGE SCALE GENOMIC DNA]</scope>
    <source>
        <strain evidence="3">17621</strain>
    </source>
</reference>
<dbReference type="Proteomes" id="UP000192610">
    <property type="component" value="Unassembled WGS sequence"/>
</dbReference>
<evidence type="ECO:0000313" key="3">
    <source>
        <dbReference type="Proteomes" id="UP000192610"/>
    </source>
</evidence>
<feature type="transmembrane region" description="Helical" evidence="1">
    <location>
        <begin position="151"/>
        <end position="176"/>
    </location>
</feature>
<accession>A0A1V9F4Y5</accession>
<keyword evidence="1" id="KW-0472">Membrane</keyword>
<keyword evidence="1" id="KW-1133">Transmembrane helix</keyword>
<keyword evidence="1" id="KW-0812">Transmembrane</keyword>
<gene>
    <name evidence="2" type="ORF">A4H97_23710</name>
</gene>
<dbReference type="AlphaFoldDB" id="A0A1V9F4Y5"/>
<keyword evidence="3" id="KW-1185">Reference proteome</keyword>
<name>A0A1V9F4Y5_9BACT</name>
<feature type="transmembrane region" description="Helical" evidence="1">
    <location>
        <begin position="113"/>
        <end position="131"/>
    </location>
</feature>
<feature type="transmembrane region" description="Helical" evidence="1">
    <location>
        <begin position="6"/>
        <end position="23"/>
    </location>
</feature>
<dbReference type="STRING" id="354355.SAMN05660816_04458"/>
<comment type="caution">
    <text evidence="2">The sequence shown here is derived from an EMBL/GenBank/DDBJ whole genome shotgun (WGS) entry which is preliminary data.</text>
</comment>
<feature type="transmembrane region" description="Helical" evidence="1">
    <location>
        <begin position="55"/>
        <end position="78"/>
    </location>
</feature>
<protein>
    <submittedName>
        <fullName evidence="2">Uncharacterized protein</fullName>
    </submittedName>
</protein>
<evidence type="ECO:0000313" key="2">
    <source>
        <dbReference type="EMBL" id="OQP53454.1"/>
    </source>
</evidence>
<proteinExistence type="predicted"/>
<dbReference type="RefSeq" id="WP_081197799.1">
    <property type="nucleotide sequence ID" value="NZ_FOCZ01000008.1"/>
</dbReference>
<dbReference type="OrthoDB" id="1494419at2"/>
<dbReference type="EMBL" id="LVXG01000006">
    <property type="protein sequence ID" value="OQP53454.1"/>
    <property type="molecule type" value="Genomic_DNA"/>
</dbReference>
<sequence length="216" mass="25292">MNQYITYFEIAAFTASLAAWGTIKKSRYLRWFPLLLFIIVSLETYETFFRVKKNILNALAYNIQIPLQHLLYLMILYFAMEKKSFKKFPLIASIAYVLFAVVTAVFFTDKDHFNVLAYSLGSVLIIISIILKFYEMLQHPAALDFLKDPFFYMLFAFLLFNMGTLPLFVMGNWLYYTKGFASIVHMLIVVTSILNYILYSTYSIAFIWMMRKNGTS</sequence>